<dbReference type="Proteomes" id="UP000018731">
    <property type="component" value="Unassembled WGS sequence"/>
</dbReference>
<dbReference type="HOGENOM" id="CLU_2734489_0_0_7"/>
<reference evidence="1 2" key="1">
    <citation type="journal article" date="2014" name="Genome Announc.">
        <title>Draft genome sequences of six enterohepatic helicobacter species isolated from humans and one from rhesus macaques.</title>
        <authorList>
            <person name="Shen Z."/>
            <person name="Sheh A."/>
            <person name="Young S.K."/>
            <person name="Abouelliel A."/>
            <person name="Ward D.V."/>
            <person name="Earl A.M."/>
            <person name="Fox J.G."/>
        </authorList>
    </citation>
    <scope>NUCLEOTIDE SEQUENCE [LARGE SCALE GENOMIC DNA]</scope>
    <source>
        <strain evidence="1 2">MIT 99-5501</strain>
    </source>
</reference>
<proteinExistence type="predicted"/>
<dbReference type="EMBL" id="AZJI01000004">
    <property type="protein sequence ID" value="ETD24007.1"/>
    <property type="molecule type" value="Genomic_DNA"/>
</dbReference>
<dbReference type="AlphaFoldDB" id="V8CAA7"/>
<evidence type="ECO:0000313" key="1">
    <source>
        <dbReference type="EMBL" id="ETD24007.1"/>
    </source>
</evidence>
<accession>V8CAA7</accession>
<sequence>MKKIISKRVLKEYLWKPKYFAKNQNVLENLFGELRKGTCWRGSKCRSNGWRGGGLSQPLLPIKARGILSKN</sequence>
<dbReference type="PATRIC" id="fig|1357400.3.peg.1039"/>
<evidence type="ECO:0000313" key="2">
    <source>
        <dbReference type="Proteomes" id="UP000018731"/>
    </source>
</evidence>
<keyword evidence="2" id="KW-1185">Reference proteome</keyword>
<gene>
    <name evidence="1" type="ORF">HMPREF2086_00754</name>
</gene>
<organism evidence="1 2">
    <name type="scientific">Helicobacter macacae MIT 99-5501</name>
    <dbReference type="NCBI Taxonomy" id="1357400"/>
    <lineage>
        <taxon>Bacteria</taxon>
        <taxon>Pseudomonadati</taxon>
        <taxon>Campylobacterota</taxon>
        <taxon>Epsilonproteobacteria</taxon>
        <taxon>Campylobacterales</taxon>
        <taxon>Helicobacteraceae</taxon>
        <taxon>Helicobacter</taxon>
    </lineage>
</organism>
<name>V8CAA7_9HELI</name>
<comment type="caution">
    <text evidence="1">The sequence shown here is derived from an EMBL/GenBank/DDBJ whole genome shotgun (WGS) entry which is preliminary data.</text>
</comment>
<protein>
    <recommendedName>
        <fullName evidence="3">Transposase DDE domain-containing protein</fullName>
    </recommendedName>
</protein>
<dbReference type="RefSeq" id="WP_023927478.1">
    <property type="nucleotide sequence ID" value="NZ_KI669454.1"/>
</dbReference>
<evidence type="ECO:0008006" key="3">
    <source>
        <dbReference type="Google" id="ProtNLM"/>
    </source>
</evidence>